<dbReference type="InterPro" id="IPR023213">
    <property type="entry name" value="CAT-like_dom_sf"/>
</dbReference>
<protein>
    <recommendedName>
        <fullName evidence="1">Condensation domain-containing protein</fullName>
    </recommendedName>
</protein>
<comment type="caution">
    <text evidence="2">The sequence shown here is derived from an EMBL/GenBank/DDBJ whole genome shotgun (WGS) entry which is preliminary data.</text>
</comment>
<accession>A0A6G3ZYG7</accession>
<dbReference type="Gene3D" id="3.30.559.10">
    <property type="entry name" value="Chloramphenicol acetyltransferase-like domain"/>
    <property type="match status" value="1"/>
</dbReference>
<feature type="domain" description="Condensation" evidence="1">
    <location>
        <begin position="9"/>
        <end position="88"/>
    </location>
</feature>
<dbReference type="EMBL" id="JAAIKC010000003">
    <property type="protein sequence ID" value="NEW06734.1"/>
    <property type="molecule type" value="Genomic_DNA"/>
</dbReference>
<dbReference type="InterPro" id="IPR001242">
    <property type="entry name" value="Condensation_dom"/>
</dbReference>
<proteinExistence type="predicted"/>
<sequence length="146" mass="17038">MGRSLRSNVFLLRELAIISVCLFRVRDNDNGYLVKIHHLNSDSWSINLLTDHIRQAYLALMNGESSNEKVEYTYKDCVKLESEYLEREVPYTTRSASYDRIECVRRKKTCFYLGTERSAAIKAVTLSRHCSVHAFFVLFTRSMKVK</sequence>
<gene>
    <name evidence="2" type="ORF">GK047_11985</name>
</gene>
<dbReference type="AlphaFoldDB" id="A0A6G3ZYG7"/>
<evidence type="ECO:0000313" key="2">
    <source>
        <dbReference type="EMBL" id="NEW06734.1"/>
    </source>
</evidence>
<dbReference type="GO" id="GO:0008610">
    <property type="term" value="P:lipid biosynthetic process"/>
    <property type="evidence" value="ECO:0007669"/>
    <property type="project" value="UniProtKB-ARBA"/>
</dbReference>
<dbReference type="Pfam" id="PF00668">
    <property type="entry name" value="Condensation"/>
    <property type="match status" value="1"/>
</dbReference>
<reference evidence="2" key="1">
    <citation type="submission" date="2020-02" db="EMBL/GenBank/DDBJ databases">
        <authorList>
            <person name="Shen X.-R."/>
            <person name="Zhang Y.-X."/>
        </authorList>
    </citation>
    <scope>NUCLEOTIDE SEQUENCE</scope>
    <source>
        <strain evidence="2">SYP-B3998</strain>
    </source>
</reference>
<dbReference type="GO" id="GO:0003824">
    <property type="term" value="F:catalytic activity"/>
    <property type="evidence" value="ECO:0007669"/>
    <property type="project" value="InterPro"/>
</dbReference>
<dbReference type="SUPFAM" id="SSF52777">
    <property type="entry name" value="CoA-dependent acyltransferases"/>
    <property type="match status" value="1"/>
</dbReference>
<organism evidence="2">
    <name type="scientific">Paenibacillus sp. SYP-B3998</name>
    <dbReference type="NCBI Taxonomy" id="2678564"/>
    <lineage>
        <taxon>Bacteria</taxon>
        <taxon>Bacillati</taxon>
        <taxon>Bacillota</taxon>
        <taxon>Bacilli</taxon>
        <taxon>Bacillales</taxon>
        <taxon>Paenibacillaceae</taxon>
        <taxon>Paenibacillus</taxon>
    </lineage>
</organism>
<name>A0A6G3ZYG7_9BACL</name>
<evidence type="ECO:0000259" key="1">
    <source>
        <dbReference type="Pfam" id="PF00668"/>
    </source>
</evidence>